<dbReference type="Pfam" id="PF08127">
    <property type="entry name" value="Propeptide_C1"/>
    <property type="match status" value="1"/>
</dbReference>
<dbReference type="PRINTS" id="PR00705">
    <property type="entry name" value="PAPAIN"/>
</dbReference>
<evidence type="ECO:0000313" key="10">
    <source>
        <dbReference type="EMBL" id="ATU82412.1"/>
    </source>
</evidence>
<dbReference type="GO" id="GO:0004197">
    <property type="term" value="F:cysteine-type endopeptidase activity"/>
    <property type="evidence" value="ECO:0007669"/>
    <property type="project" value="InterPro"/>
</dbReference>
<keyword evidence="5" id="KW-0788">Thiol protease</keyword>
<evidence type="ECO:0000256" key="1">
    <source>
        <dbReference type="ARBA" id="ARBA00008455"/>
    </source>
</evidence>
<reference evidence="10" key="1">
    <citation type="journal article" date="2018" name="Cell. Mol. Life Sci.">
        <title>Giant fish-killing water bug reveals ancient and dynamic venom evolution in Heteroptera.</title>
        <authorList>
            <person name="Walker A.A."/>
            <person name="Hernandez-Vargas M.J."/>
            <person name="Corzo G."/>
            <person name="Fry B.G."/>
            <person name="King G.F."/>
        </authorList>
    </citation>
    <scope>NUCLEOTIDE SEQUENCE</scope>
</reference>
<dbReference type="Pfam" id="PF00112">
    <property type="entry name" value="Peptidase_C1"/>
    <property type="match status" value="1"/>
</dbReference>
<evidence type="ECO:0000256" key="6">
    <source>
        <dbReference type="ARBA" id="ARBA00023145"/>
    </source>
</evidence>
<dbReference type="PROSITE" id="PS00139">
    <property type="entry name" value="THIOL_PROTEASE_CYS"/>
    <property type="match status" value="1"/>
</dbReference>
<evidence type="ECO:0000256" key="2">
    <source>
        <dbReference type="ARBA" id="ARBA00022670"/>
    </source>
</evidence>
<keyword evidence="7" id="KW-1015">Disulfide bond</keyword>
<dbReference type="GO" id="GO:0006508">
    <property type="term" value="P:proteolysis"/>
    <property type="evidence" value="ECO:0007669"/>
    <property type="project" value="UniProtKB-KW"/>
</dbReference>
<dbReference type="Gene3D" id="3.90.70.10">
    <property type="entry name" value="Cysteine proteinases"/>
    <property type="match status" value="1"/>
</dbReference>
<dbReference type="SUPFAM" id="SSF54001">
    <property type="entry name" value="Cysteine proteinases"/>
    <property type="match status" value="1"/>
</dbReference>
<evidence type="ECO:0000256" key="5">
    <source>
        <dbReference type="ARBA" id="ARBA00022807"/>
    </source>
</evidence>
<evidence type="ECO:0000256" key="3">
    <source>
        <dbReference type="ARBA" id="ARBA00022729"/>
    </source>
</evidence>
<name>A0A2K8JL33_9HEMI</name>
<sequence>MDLLWFSLVWLGILHAPHSAESTDPKTIIEAVNTAGSTWTAGENFDPATPPSYIKKLLGGRKPPKVTLPVKEMEAQTRTPLPANFDSRKKWPHCPTIANIYDQGACGSCWAVAGASTFSDRVCIASGGNFTGLLSAHQLLSCCGKMCGDGCDGGDDYRAWVYIRKYGIVTGGQYQSDRGCQPYTLEPCQHHHIPGKRVDCYRLPPPKTPECTGACTNPKYGRSYEQDHFKASKTYKVMSDPTEIMKEIMTHGPVQGGMIVYEDFPHYKSGVYKHVAGKEIGAHSIRIIGWGTEGITPYWLVANTWNTDWGDNGVFKILRGRNECGIEEAVHAGIPIV</sequence>
<dbReference type="AlphaFoldDB" id="A0A2K8JL33"/>
<dbReference type="InterPro" id="IPR000169">
    <property type="entry name" value="Pept_cys_AS"/>
</dbReference>
<dbReference type="PROSITE" id="PS00639">
    <property type="entry name" value="THIOL_PROTEASE_HIS"/>
    <property type="match status" value="1"/>
</dbReference>
<dbReference type="FunFam" id="3.90.70.10:FF:000031">
    <property type="entry name" value="Cathepsin B"/>
    <property type="match status" value="1"/>
</dbReference>
<dbReference type="InterPro" id="IPR038765">
    <property type="entry name" value="Papain-like_cys_pep_sf"/>
</dbReference>
<proteinExistence type="evidence at transcript level"/>
<keyword evidence="2 10" id="KW-0645">Protease</keyword>
<dbReference type="CDD" id="cd02620">
    <property type="entry name" value="Peptidase_C1A_CathepsinB"/>
    <property type="match status" value="1"/>
</dbReference>
<keyword evidence="6" id="KW-0865">Zymogen</keyword>
<evidence type="ECO:0000259" key="9">
    <source>
        <dbReference type="SMART" id="SM00645"/>
    </source>
</evidence>
<dbReference type="SMART" id="SM00645">
    <property type="entry name" value="Pept_C1"/>
    <property type="match status" value="1"/>
</dbReference>
<feature type="chain" id="PRO_5018523652" evidence="8">
    <location>
        <begin position="23"/>
        <end position="337"/>
    </location>
</feature>
<evidence type="ECO:0000256" key="8">
    <source>
        <dbReference type="SAM" id="SignalP"/>
    </source>
</evidence>
<keyword evidence="4" id="KW-0378">Hydrolase</keyword>
<accession>A0A2K8JL33</accession>
<dbReference type="InterPro" id="IPR025660">
    <property type="entry name" value="Pept_his_AS"/>
</dbReference>
<protein>
    <submittedName>
        <fullName evidence="10">Venom C1A protease 1</fullName>
    </submittedName>
</protein>
<organism evidence="10">
    <name type="scientific">Lethocerus distinctifemur</name>
    <dbReference type="NCBI Taxonomy" id="280095"/>
    <lineage>
        <taxon>Eukaryota</taxon>
        <taxon>Metazoa</taxon>
        <taxon>Ecdysozoa</taxon>
        <taxon>Arthropoda</taxon>
        <taxon>Hexapoda</taxon>
        <taxon>Insecta</taxon>
        <taxon>Pterygota</taxon>
        <taxon>Neoptera</taxon>
        <taxon>Paraneoptera</taxon>
        <taxon>Hemiptera</taxon>
        <taxon>Heteroptera</taxon>
        <taxon>Panheteroptera</taxon>
        <taxon>Nepomorpha</taxon>
        <taxon>Belostomatidae</taxon>
        <taxon>Lethocerinae</taxon>
        <taxon>Lethocerus</taxon>
    </lineage>
</organism>
<dbReference type="PANTHER" id="PTHR12411">
    <property type="entry name" value="CYSTEINE PROTEASE FAMILY C1-RELATED"/>
    <property type="match status" value="1"/>
</dbReference>
<dbReference type="InterPro" id="IPR012599">
    <property type="entry name" value="Propeptide_C1A"/>
</dbReference>
<comment type="similarity">
    <text evidence="1">Belongs to the peptidase C1 family.</text>
</comment>
<dbReference type="InterPro" id="IPR000668">
    <property type="entry name" value="Peptidase_C1A_C"/>
</dbReference>
<keyword evidence="3 8" id="KW-0732">Signal</keyword>
<dbReference type="EMBL" id="MF683271">
    <property type="protein sequence ID" value="ATU82412.1"/>
    <property type="molecule type" value="mRNA"/>
</dbReference>
<feature type="signal peptide" evidence="8">
    <location>
        <begin position="1"/>
        <end position="22"/>
    </location>
</feature>
<feature type="domain" description="Peptidase C1A papain C-terminal" evidence="9">
    <location>
        <begin position="81"/>
        <end position="334"/>
    </location>
</feature>
<dbReference type="InterPro" id="IPR013128">
    <property type="entry name" value="Peptidase_C1A"/>
</dbReference>
<evidence type="ECO:0000256" key="7">
    <source>
        <dbReference type="ARBA" id="ARBA00023157"/>
    </source>
</evidence>
<evidence type="ECO:0000256" key="4">
    <source>
        <dbReference type="ARBA" id="ARBA00022801"/>
    </source>
</evidence>